<evidence type="ECO:0000313" key="2">
    <source>
        <dbReference type="EMBL" id="MCD9640467.1"/>
    </source>
</evidence>
<evidence type="ECO:0000313" key="3">
    <source>
        <dbReference type="Proteomes" id="UP000823775"/>
    </source>
</evidence>
<evidence type="ECO:0000256" key="1">
    <source>
        <dbReference type="SAM" id="MobiDB-lite"/>
    </source>
</evidence>
<accession>A0ABS8V295</accession>
<sequence length="193" mass="22110">MKERKEGERERFGGGVGKKGKEENVTRDCGGFSAVAWVVEKKRGDGRHRLFSHEEVGWRWFWFGLAAFVCRRWRKQRSCVVVVPRSSEGKGQWVALRREERERGSSLVVVEVGGHRRNRGREEEVGRRLGSGVVSFYVVLVYNNWVEGKERASPVVFRPGRPRAWWSSAGLPERKREGKEEGCLGVNGILVAW</sequence>
<dbReference type="EMBL" id="JACEIK010003131">
    <property type="protein sequence ID" value="MCD9640467.1"/>
    <property type="molecule type" value="Genomic_DNA"/>
</dbReference>
<feature type="region of interest" description="Disordered" evidence="1">
    <location>
        <begin position="1"/>
        <end position="23"/>
    </location>
</feature>
<organism evidence="2 3">
    <name type="scientific">Datura stramonium</name>
    <name type="common">Jimsonweed</name>
    <name type="synonym">Common thornapple</name>
    <dbReference type="NCBI Taxonomy" id="4076"/>
    <lineage>
        <taxon>Eukaryota</taxon>
        <taxon>Viridiplantae</taxon>
        <taxon>Streptophyta</taxon>
        <taxon>Embryophyta</taxon>
        <taxon>Tracheophyta</taxon>
        <taxon>Spermatophyta</taxon>
        <taxon>Magnoliopsida</taxon>
        <taxon>eudicotyledons</taxon>
        <taxon>Gunneridae</taxon>
        <taxon>Pentapetalae</taxon>
        <taxon>asterids</taxon>
        <taxon>lamiids</taxon>
        <taxon>Solanales</taxon>
        <taxon>Solanaceae</taxon>
        <taxon>Solanoideae</taxon>
        <taxon>Datureae</taxon>
        <taxon>Datura</taxon>
    </lineage>
</organism>
<proteinExistence type="predicted"/>
<comment type="caution">
    <text evidence="2">The sequence shown here is derived from an EMBL/GenBank/DDBJ whole genome shotgun (WGS) entry which is preliminary data.</text>
</comment>
<feature type="compositionally biased region" description="Basic and acidic residues" evidence="1">
    <location>
        <begin position="1"/>
        <end position="12"/>
    </location>
</feature>
<reference evidence="2 3" key="1">
    <citation type="journal article" date="2021" name="BMC Genomics">
        <title>Datura genome reveals duplications of psychoactive alkaloid biosynthetic genes and high mutation rate following tissue culture.</title>
        <authorList>
            <person name="Rajewski A."/>
            <person name="Carter-House D."/>
            <person name="Stajich J."/>
            <person name="Litt A."/>
        </authorList>
    </citation>
    <scope>NUCLEOTIDE SEQUENCE [LARGE SCALE GENOMIC DNA]</scope>
    <source>
        <strain evidence="2">AR-01</strain>
    </source>
</reference>
<keyword evidence="3" id="KW-1185">Reference proteome</keyword>
<name>A0ABS8V295_DATST</name>
<gene>
    <name evidence="2" type="ORF">HAX54_025804</name>
</gene>
<dbReference type="Proteomes" id="UP000823775">
    <property type="component" value="Unassembled WGS sequence"/>
</dbReference>
<protein>
    <submittedName>
        <fullName evidence="2">Uncharacterized protein</fullName>
    </submittedName>
</protein>